<dbReference type="STRING" id="37546.A0A1B0G9Y4"/>
<evidence type="ECO:0000259" key="5">
    <source>
        <dbReference type="Pfam" id="PF00326"/>
    </source>
</evidence>
<evidence type="ECO:0000259" key="6">
    <source>
        <dbReference type="Pfam" id="PF00930"/>
    </source>
</evidence>
<keyword evidence="4" id="KW-0812">Transmembrane</keyword>
<name>A0A1B0G9Y4_GLOMM</name>
<protein>
    <recommendedName>
        <fullName evidence="3">Venom dipeptidyl peptidase 4</fullName>
    </recommendedName>
</protein>
<evidence type="ECO:0000256" key="4">
    <source>
        <dbReference type="SAM" id="Phobius"/>
    </source>
</evidence>
<dbReference type="InterPro" id="IPR029058">
    <property type="entry name" value="AB_hydrolase_fold"/>
</dbReference>
<dbReference type="Pfam" id="PF00326">
    <property type="entry name" value="Peptidase_S9"/>
    <property type="match status" value="1"/>
</dbReference>
<dbReference type="Pfam" id="PF00930">
    <property type="entry name" value="DPPIV_N"/>
    <property type="match status" value="1"/>
</dbReference>
<evidence type="ECO:0000313" key="8">
    <source>
        <dbReference type="Proteomes" id="UP000092444"/>
    </source>
</evidence>
<dbReference type="SUPFAM" id="SSF82171">
    <property type="entry name" value="DPP6 N-terminal domain-like"/>
    <property type="match status" value="1"/>
</dbReference>
<evidence type="ECO:0000256" key="2">
    <source>
        <dbReference type="ARBA" id="ARBA00023180"/>
    </source>
</evidence>
<dbReference type="PhylomeDB" id="A0A1B0G9Y4"/>
<feature type="domain" description="Dipeptidylpeptidase IV N-terminal" evidence="6">
    <location>
        <begin position="171"/>
        <end position="546"/>
    </location>
</feature>
<dbReference type="AlphaFoldDB" id="A0A1B0G9Y4"/>
<dbReference type="InterPro" id="IPR002469">
    <property type="entry name" value="Peptidase_S9B_N"/>
</dbReference>
<keyword evidence="4" id="KW-1133">Transmembrane helix</keyword>
<evidence type="ECO:0000256" key="3">
    <source>
        <dbReference type="ARBA" id="ARBA00072929"/>
    </source>
</evidence>
<dbReference type="GO" id="GO:0006508">
    <property type="term" value="P:proteolysis"/>
    <property type="evidence" value="ECO:0007669"/>
    <property type="project" value="InterPro"/>
</dbReference>
<dbReference type="InterPro" id="IPR001375">
    <property type="entry name" value="Peptidase_S9_cat"/>
</dbReference>
<dbReference type="GO" id="GO:0005886">
    <property type="term" value="C:plasma membrane"/>
    <property type="evidence" value="ECO:0007669"/>
    <property type="project" value="TreeGrafter"/>
</dbReference>
<sequence>FFLIKKTFFAKNYKINYTLKINKQNYYGCSLSNNRIKESLSNMSSTTDTGNTESGPNAENLVYSPQKVRRVRIILSIVAVLVVIALLAIIVTFLIRGSNDAVEAVPPRNSIQLDDILQSKLVARHFNGSWSRGSNILYRENNIIKEFNVKTKQKTKLLVDDPQHYLLYEKSADGQLLLLAKNVKKNFRHSFVAEYDIYNITSGHMQPLLLQNEQKALIMVQWSPAGNALVINFEGNLYYKPNISADEIALTHDTNPAVLNGIPDWVYEEEVFSSNTATWFSPDGKNLAYIQFDDSPTHVVNLPIYGEASDLRFQYPYNRLIAYPKSGSPNPRVKLFTADLIRAASGTGDYITEIPVPSALNTASDFIISVVEWVNNSNVLSVWLNRIQNAAHMQIFNGLRRQEIYSLESKTGWVDFFSAPFKNRDGSRIALILPQTQDDQGDYRHLCLLPTTTTNNQPEALTKGKYVVTSILHWDTSNDVIFYTANTEQHPEQQHVYAIKAIKGQAAKCLTCKLHQSGNVEQNYYTANFNTENHVVITSLGPGIPMVAVYEWSLENNQVSLGKMLKWEFNEHLANKLATYDLPVQEIHNIPIANGFTAKVLLQLPPNMDRSGKTKYPLLVDVYGGPDSYSVVNKWIIDWGSYLSSNRSVIYAKIDGRGSGLRGEKLLHSVYLKLGTVEITDQIEVTRQLQQKFPFIDAKHTGIWGWSYGGYAAAMALTNDDHKVFRCAASIAPVTDWVYYDSIYTERYMSLPILNEIGYQNSRLSTKALQLKGRKYLLVHGTLDDNVHYQQAMILAKNLERNDILFKQISYPDEDHALGGVRPHLYHSLDRFFGDCFANKQMASSK</sequence>
<dbReference type="EMBL" id="CCAG010008278">
    <property type="status" value="NOT_ANNOTATED_CDS"/>
    <property type="molecule type" value="Genomic_DNA"/>
</dbReference>
<keyword evidence="2" id="KW-0325">Glycoprotein</keyword>
<dbReference type="GO" id="GO:0008236">
    <property type="term" value="F:serine-type peptidase activity"/>
    <property type="evidence" value="ECO:0007669"/>
    <property type="project" value="InterPro"/>
</dbReference>
<dbReference type="PANTHER" id="PTHR11731">
    <property type="entry name" value="PROTEASE FAMILY S9B,C DIPEPTIDYL-PEPTIDASE IV-RELATED"/>
    <property type="match status" value="1"/>
</dbReference>
<dbReference type="Proteomes" id="UP000092444">
    <property type="component" value="Unassembled WGS sequence"/>
</dbReference>
<evidence type="ECO:0000256" key="1">
    <source>
        <dbReference type="ARBA" id="ARBA00010036"/>
    </source>
</evidence>
<comment type="similarity">
    <text evidence="1">Belongs to the peptidase S9B family. DPPIV subfamily.</text>
</comment>
<dbReference type="SUPFAM" id="SSF53474">
    <property type="entry name" value="alpha/beta-Hydrolases"/>
    <property type="match status" value="1"/>
</dbReference>
<keyword evidence="8" id="KW-1185">Reference proteome</keyword>
<accession>A0A1B0G9Y4</accession>
<reference evidence="7" key="1">
    <citation type="submission" date="2020-05" db="UniProtKB">
        <authorList>
            <consortium name="EnsemblMetazoa"/>
        </authorList>
    </citation>
    <scope>IDENTIFICATION</scope>
    <source>
        <strain evidence="7">Yale</strain>
    </source>
</reference>
<feature type="domain" description="Peptidase S9 prolyl oligopeptidase catalytic" evidence="5">
    <location>
        <begin position="638"/>
        <end position="839"/>
    </location>
</feature>
<dbReference type="Gene3D" id="2.140.10.30">
    <property type="entry name" value="Dipeptidylpeptidase IV, N-terminal domain"/>
    <property type="match status" value="1"/>
</dbReference>
<dbReference type="InterPro" id="IPR050278">
    <property type="entry name" value="Serine_Prot_S9B/DPPIV"/>
</dbReference>
<dbReference type="EnsemblMetazoa" id="GMOY010121-RA">
    <property type="protein sequence ID" value="GMOY010121-PA"/>
    <property type="gene ID" value="GMOY010121"/>
</dbReference>
<dbReference type="GO" id="GO:0008239">
    <property type="term" value="F:dipeptidyl-peptidase activity"/>
    <property type="evidence" value="ECO:0007669"/>
    <property type="project" value="TreeGrafter"/>
</dbReference>
<proteinExistence type="inferred from homology"/>
<feature type="transmembrane region" description="Helical" evidence="4">
    <location>
        <begin position="73"/>
        <end position="95"/>
    </location>
</feature>
<evidence type="ECO:0000313" key="7">
    <source>
        <dbReference type="EnsemblMetazoa" id="GMOY010121-PA"/>
    </source>
</evidence>
<keyword evidence="4" id="KW-0472">Membrane</keyword>
<organism evidence="7 8">
    <name type="scientific">Glossina morsitans morsitans</name>
    <name type="common">Savannah tsetse fly</name>
    <dbReference type="NCBI Taxonomy" id="37546"/>
    <lineage>
        <taxon>Eukaryota</taxon>
        <taxon>Metazoa</taxon>
        <taxon>Ecdysozoa</taxon>
        <taxon>Arthropoda</taxon>
        <taxon>Hexapoda</taxon>
        <taxon>Insecta</taxon>
        <taxon>Pterygota</taxon>
        <taxon>Neoptera</taxon>
        <taxon>Endopterygota</taxon>
        <taxon>Diptera</taxon>
        <taxon>Brachycera</taxon>
        <taxon>Muscomorpha</taxon>
        <taxon>Hippoboscoidea</taxon>
        <taxon>Glossinidae</taxon>
        <taxon>Glossina</taxon>
    </lineage>
</organism>
<dbReference type="PANTHER" id="PTHR11731:SF192">
    <property type="entry name" value="IP17501P"/>
    <property type="match status" value="1"/>
</dbReference>
<dbReference type="Gene3D" id="3.40.50.1820">
    <property type="entry name" value="alpha/beta hydrolase"/>
    <property type="match status" value="1"/>
</dbReference>
<dbReference type="FunFam" id="3.40.50.1820:FF:000003">
    <property type="entry name" value="Dipeptidyl peptidase 4"/>
    <property type="match status" value="1"/>
</dbReference>
<dbReference type="VEuPathDB" id="VectorBase:GMOY010121"/>